<evidence type="ECO:0000256" key="2">
    <source>
        <dbReference type="ARBA" id="ARBA00011901"/>
    </source>
</evidence>
<keyword evidence="3 6" id="KW-0378">Hydrolase</keyword>
<reference evidence="6 7" key="1">
    <citation type="submission" date="2024-09" db="EMBL/GenBank/DDBJ databases">
        <authorList>
            <person name="Sun Q."/>
            <person name="Mori K."/>
        </authorList>
    </citation>
    <scope>NUCLEOTIDE SEQUENCE [LARGE SCALE GENOMIC DNA]</scope>
    <source>
        <strain evidence="6 7">CGMCC 1.12926</strain>
    </source>
</reference>
<dbReference type="RefSeq" id="WP_379685625.1">
    <property type="nucleotide sequence ID" value="NZ_JBHLYW010000007.1"/>
</dbReference>
<comment type="caution">
    <text evidence="6">The sequence shown here is derived from an EMBL/GenBank/DDBJ whole genome shotgun (WGS) entry which is preliminary data.</text>
</comment>
<evidence type="ECO:0000313" key="7">
    <source>
        <dbReference type="Proteomes" id="UP001589734"/>
    </source>
</evidence>
<keyword evidence="4" id="KW-0961">Cell wall biogenesis/degradation</keyword>
<dbReference type="Proteomes" id="UP001589734">
    <property type="component" value="Unassembled WGS sequence"/>
</dbReference>
<evidence type="ECO:0000313" key="6">
    <source>
        <dbReference type="EMBL" id="MFC0076572.1"/>
    </source>
</evidence>
<dbReference type="SMART" id="SM00644">
    <property type="entry name" value="Ami_2"/>
    <property type="match status" value="1"/>
</dbReference>
<dbReference type="Pfam" id="PF01510">
    <property type="entry name" value="Amidase_2"/>
    <property type="match status" value="1"/>
</dbReference>
<organism evidence="6 7">
    <name type="scientific">Flavobacterium procerum</name>
    <dbReference type="NCBI Taxonomy" id="1455569"/>
    <lineage>
        <taxon>Bacteria</taxon>
        <taxon>Pseudomonadati</taxon>
        <taxon>Bacteroidota</taxon>
        <taxon>Flavobacteriia</taxon>
        <taxon>Flavobacteriales</taxon>
        <taxon>Flavobacteriaceae</taxon>
        <taxon>Flavobacterium</taxon>
    </lineage>
</organism>
<dbReference type="EC" id="3.5.1.28" evidence="2"/>
<sequence length="221" mass="25633">MNKKFIMLLCGLFFIINGRGQDKNSIDIIKKPITYNEERIKLSLEYLKDRHGLIQTIPTISPKIIVLHYTAGGTLKSNFNYFNNTKIEESRNYNKNQSQLNVSAHYLIDRDGKIYQLIDDTLFARHTIGLNYCSIGIENIGSKTEPLTEAQIVSNSKLIRHLKAKFNIEYVIGHNEYGKFRKTKLWKETNPAYFTGKEDPGIIFLQKVRNNIKDLNLKYEP</sequence>
<dbReference type="PANTHER" id="PTHR30417:SF1">
    <property type="entry name" value="N-ACETYLMURAMOYL-L-ALANINE AMIDASE AMID"/>
    <property type="match status" value="1"/>
</dbReference>
<dbReference type="EMBL" id="JBHLYW010000007">
    <property type="protein sequence ID" value="MFC0076572.1"/>
    <property type="molecule type" value="Genomic_DNA"/>
</dbReference>
<dbReference type="GO" id="GO:0008745">
    <property type="term" value="F:N-acetylmuramoyl-L-alanine amidase activity"/>
    <property type="evidence" value="ECO:0007669"/>
    <property type="project" value="UniProtKB-EC"/>
</dbReference>
<name>A0ABV6BRA6_9FLAO</name>
<dbReference type="Gene3D" id="3.40.80.10">
    <property type="entry name" value="Peptidoglycan recognition protein-like"/>
    <property type="match status" value="1"/>
</dbReference>
<evidence type="ECO:0000256" key="3">
    <source>
        <dbReference type="ARBA" id="ARBA00022801"/>
    </source>
</evidence>
<proteinExistence type="predicted"/>
<dbReference type="InterPro" id="IPR051206">
    <property type="entry name" value="NAMLAA_amidase_2"/>
</dbReference>
<accession>A0ABV6BRA6</accession>
<dbReference type="CDD" id="cd06583">
    <property type="entry name" value="PGRP"/>
    <property type="match status" value="1"/>
</dbReference>
<evidence type="ECO:0000256" key="4">
    <source>
        <dbReference type="ARBA" id="ARBA00023316"/>
    </source>
</evidence>
<dbReference type="InterPro" id="IPR002502">
    <property type="entry name" value="Amidase_domain"/>
</dbReference>
<comment type="catalytic activity">
    <reaction evidence="1">
        <text>Hydrolyzes the link between N-acetylmuramoyl residues and L-amino acid residues in certain cell-wall glycopeptides.</text>
        <dbReference type="EC" id="3.5.1.28"/>
    </reaction>
</comment>
<evidence type="ECO:0000256" key="1">
    <source>
        <dbReference type="ARBA" id="ARBA00001561"/>
    </source>
</evidence>
<gene>
    <name evidence="6" type="ORF">ACFFLS_05950</name>
</gene>
<evidence type="ECO:0000259" key="5">
    <source>
        <dbReference type="SMART" id="SM00644"/>
    </source>
</evidence>
<dbReference type="PANTHER" id="PTHR30417">
    <property type="entry name" value="N-ACETYLMURAMOYL-L-ALANINE AMIDASE AMID"/>
    <property type="match status" value="1"/>
</dbReference>
<dbReference type="InterPro" id="IPR036505">
    <property type="entry name" value="Amidase/PGRP_sf"/>
</dbReference>
<keyword evidence="7" id="KW-1185">Reference proteome</keyword>
<dbReference type="SUPFAM" id="SSF55846">
    <property type="entry name" value="N-acetylmuramoyl-L-alanine amidase-like"/>
    <property type="match status" value="1"/>
</dbReference>
<feature type="domain" description="N-acetylmuramoyl-L-alanine amidase" evidence="5">
    <location>
        <begin position="51"/>
        <end position="192"/>
    </location>
</feature>
<protein>
    <recommendedName>
        <fullName evidence="2">N-acetylmuramoyl-L-alanine amidase</fullName>
        <ecNumber evidence="2">3.5.1.28</ecNumber>
    </recommendedName>
</protein>